<reference evidence="1 2" key="1">
    <citation type="submission" date="2015-07" db="EMBL/GenBank/DDBJ databases">
        <authorList>
            <person name="Noorani M."/>
        </authorList>
    </citation>
    <scope>NUCLEOTIDE SEQUENCE [LARGE SCALE GENOMIC DNA]</scope>
    <source>
        <strain evidence="2">ATCC 25104 / DSM 625 / JCM 10724 / NBRC 103206 / NCIMB 11243 / YT-1</strain>
    </source>
</reference>
<accession>A0A0M9AEG0</accession>
<dbReference type="InterPro" id="IPR011660">
    <property type="entry name" value="VapB-like"/>
</dbReference>
<comment type="caution">
    <text evidence="1">The sequence shown here is derived from an EMBL/GenBank/DDBJ whole genome shotgun (WGS) entry which is preliminary data.</text>
</comment>
<dbReference type="PATRIC" id="fig|271.14.peg.268"/>
<protein>
    <submittedName>
        <fullName evidence="1">Transcription factor</fullName>
    </submittedName>
</protein>
<sequence length="90" mass="10407">MLNPMPLTIRNREVERLAEEVARLAGETKTEAIRKALEMRLKLLKGKRGFDRVLRFLEEEVWPQIPPELLGKGISKEEEEAILGYGREGY</sequence>
<evidence type="ECO:0000313" key="2">
    <source>
        <dbReference type="Proteomes" id="UP000037685"/>
    </source>
</evidence>
<proteinExistence type="predicted"/>
<name>A0A0M9AEG0_THEAQ</name>
<organism evidence="1 2">
    <name type="scientific">Thermus aquaticus</name>
    <dbReference type="NCBI Taxonomy" id="271"/>
    <lineage>
        <taxon>Bacteria</taxon>
        <taxon>Thermotogati</taxon>
        <taxon>Deinococcota</taxon>
        <taxon>Deinococci</taxon>
        <taxon>Thermales</taxon>
        <taxon>Thermaceae</taxon>
        <taxon>Thermus</taxon>
    </lineage>
</organism>
<dbReference type="EMBL" id="LHCI01000106">
    <property type="protein sequence ID" value="KOX89031.1"/>
    <property type="molecule type" value="Genomic_DNA"/>
</dbReference>
<evidence type="ECO:0000313" key="1">
    <source>
        <dbReference type="EMBL" id="KOX89031.1"/>
    </source>
</evidence>
<dbReference type="Proteomes" id="UP000037685">
    <property type="component" value="Unassembled WGS sequence"/>
</dbReference>
<gene>
    <name evidence="1" type="ORF">BVI061214_00176</name>
</gene>
<dbReference type="AlphaFoldDB" id="A0A0M9AEG0"/>
<dbReference type="Pfam" id="PF07704">
    <property type="entry name" value="PSK_trans_fac"/>
    <property type="match status" value="1"/>
</dbReference>